<keyword evidence="1" id="KW-0472">Membrane</keyword>
<feature type="transmembrane region" description="Helical" evidence="1">
    <location>
        <begin position="7"/>
        <end position="25"/>
    </location>
</feature>
<dbReference type="EMBL" id="JBBLXS010000845">
    <property type="protein sequence ID" value="MEK0188945.1"/>
    <property type="molecule type" value="Genomic_DNA"/>
</dbReference>
<dbReference type="Proteomes" id="UP001384579">
    <property type="component" value="Unassembled WGS sequence"/>
</dbReference>
<name>A0ABU8YXB2_9CYAN</name>
<keyword evidence="1" id="KW-0812">Transmembrane</keyword>
<organism evidence="2 3">
    <name type="scientific">Microcoleus anatoxicus PTRS2</name>
    <dbReference type="NCBI Taxonomy" id="2705321"/>
    <lineage>
        <taxon>Bacteria</taxon>
        <taxon>Bacillati</taxon>
        <taxon>Cyanobacteriota</taxon>
        <taxon>Cyanophyceae</taxon>
        <taxon>Oscillatoriophycideae</taxon>
        <taxon>Oscillatoriales</taxon>
        <taxon>Microcoleaceae</taxon>
        <taxon>Microcoleus</taxon>
        <taxon>Microcoleus anatoxicus</taxon>
    </lineage>
</organism>
<gene>
    <name evidence="2" type="ORF">WMG39_29465</name>
</gene>
<keyword evidence="3" id="KW-1185">Reference proteome</keyword>
<evidence type="ECO:0000256" key="1">
    <source>
        <dbReference type="SAM" id="Phobius"/>
    </source>
</evidence>
<sequence>MITVPDWLIYSLICSLLYGFWGFFGNLATKYVDYQTAFFYEAMGAILMTLFIPEIGYYITTNYWCFVRDRRSNTFGLLKYLRSDYSNPKSFVNFLLPDLHKVRVGVG</sequence>
<proteinExistence type="predicted"/>
<evidence type="ECO:0000313" key="3">
    <source>
        <dbReference type="Proteomes" id="UP001384579"/>
    </source>
</evidence>
<protein>
    <submittedName>
        <fullName evidence="2">Uncharacterized protein</fullName>
    </submittedName>
</protein>
<keyword evidence="1" id="KW-1133">Transmembrane helix</keyword>
<evidence type="ECO:0000313" key="2">
    <source>
        <dbReference type="EMBL" id="MEK0188945.1"/>
    </source>
</evidence>
<dbReference type="RefSeq" id="WP_340518744.1">
    <property type="nucleotide sequence ID" value="NZ_JBBLXS010000845.1"/>
</dbReference>
<feature type="transmembrane region" description="Helical" evidence="1">
    <location>
        <begin position="37"/>
        <end position="60"/>
    </location>
</feature>
<reference evidence="2 3" key="1">
    <citation type="journal article" date="2020" name="Harmful Algae">
        <title>Molecular and morphological characterization of a novel dihydroanatoxin-a producing Microcoleus species (cyanobacteria) from the Russian River, California, USA.</title>
        <authorList>
            <person name="Conklin K.Y."/>
            <person name="Stancheva R."/>
            <person name="Otten T.G."/>
            <person name="Fadness R."/>
            <person name="Boyer G.L."/>
            <person name="Read B."/>
            <person name="Zhang X."/>
            <person name="Sheath R.G."/>
        </authorList>
    </citation>
    <scope>NUCLEOTIDE SEQUENCE [LARGE SCALE GENOMIC DNA]</scope>
    <source>
        <strain evidence="2 3">PTRS2</strain>
    </source>
</reference>
<accession>A0ABU8YXB2</accession>
<comment type="caution">
    <text evidence="2">The sequence shown here is derived from an EMBL/GenBank/DDBJ whole genome shotgun (WGS) entry which is preliminary data.</text>
</comment>